<evidence type="ECO:0000313" key="3">
    <source>
        <dbReference type="Proteomes" id="UP001516472"/>
    </source>
</evidence>
<protein>
    <submittedName>
        <fullName evidence="2">AMP-binding protein</fullName>
    </submittedName>
</protein>
<name>A0ABR9Q0R9_9BACT</name>
<feature type="non-terminal residue" evidence="2">
    <location>
        <position position="306"/>
    </location>
</feature>
<dbReference type="PRINTS" id="PR00154">
    <property type="entry name" value="AMPBINDING"/>
</dbReference>
<sequence>GGIARDSDASVWDLPLLEAEERQQVLKGFAGVSTRDHEALAEGVQTIHGRFAAQAAKTPDAVAVVHEGARLTYAQVEARANQLARHLRALGVGEESRVGVCVERTAEMVVALLGVLKAGAAYVPLDATYPKERLAYMLEGTGAPVVVTQAGLEGVLPEYTGQRVRLDADAKVLDGYASSALSESSVPSQLAYVLYTSGSTGRPKGVAVTHASAVAFLKWATATFKAEQLKGVLAATSLNFDLSVFEVFAPLVSGGTVVVAENALALAGLKEAGRVTLLNTVPSAVAELVRSGGIPATVQTVNLAGE</sequence>
<keyword evidence="3" id="KW-1185">Reference proteome</keyword>
<dbReference type="PANTHER" id="PTHR45527:SF1">
    <property type="entry name" value="FATTY ACID SYNTHASE"/>
    <property type="match status" value="1"/>
</dbReference>
<dbReference type="RefSeq" id="WP_193430925.1">
    <property type="nucleotide sequence ID" value="NZ_JAAIYO010000053.1"/>
</dbReference>
<dbReference type="InterPro" id="IPR020459">
    <property type="entry name" value="AMP-binding"/>
</dbReference>
<dbReference type="Proteomes" id="UP001516472">
    <property type="component" value="Unassembled WGS sequence"/>
</dbReference>
<dbReference type="Gene3D" id="3.40.50.980">
    <property type="match status" value="2"/>
</dbReference>
<dbReference type="InterPro" id="IPR020845">
    <property type="entry name" value="AMP-binding_CS"/>
</dbReference>
<proteinExistence type="predicted"/>
<evidence type="ECO:0000313" key="2">
    <source>
        <dbReference type="EMBL" id="MBE4753782.1"/>
    </source>
</evidence>
<feature type="domain" description="AMP-dependent synthetase/ligase" evidence="1">
    <location>
        <begin position="51"/>
        <end position="295"/>
    </location>
</feature>
<dbReference type="EMBL" id="JAAIYO010000053">
    <property type="protein sequence ID" value="MBE4753782.1"/>
    <property type="molecule type" value="Genomic_DNA"/>
</dbReference>
<dbReference type="PROSITE" id="PS00455">
    <property type="entry name" value="AMP_BINDING"/>
    <property type="match status" value="1"/>
</dbReference>
<accession>A0ABR9Q0R9</accession>
<comment type="caution">
    <text evidence="2">The sequence shown here is derived from an EMBL/GenBank/DDBJ whole genome shotgun (WGS) entry which is preliminary data.</text>
</comment>
<feature type="non-terminal residue" evidence="2">
    <location>
        <position position="1"/>
    </location>
</feature>
<evidence type="ECO:0000259" key="1">
    <source>
        <dbReference type="Pfam" id="PF00501"/>
    </source>
</evidence>
<gene>
    <name evidence="2" type="ORF">G4177_37145</name>
</gene>
<reference evidence="2 3" key="1">
    <citation type="submission" date="2020-02" db="EMBL/GenBank/DDBJ databases">
        <authorList>
            <person name="Babadi Z.K."/>
            <person name="Risdian C."/>
            <person name="Ebrahimipour G.H."/>
            <person name="Wink J."/>
        </authorList>
    </citation>
    <scope>NUCLEOTIDE SEQUENCE [LARGE SCALE GENOMIC DNA]</scope>
    <source>
        <strain evidence="2 3">ZKHCc1 1396</strain>
    </source>
</reference>
<dbReference type="InterPro" id="IPR000873">
    <property type="entry name" value="AMP-dep_synth/lig_dom"/>
</dbReference>
<organism evidence="2 3">
    <name type="scientific">Corallococcus soli</name>
    <dbReference type="NCBI Taxonomy" id="2710757"/>
    <lineage>
        <taxon>Bacteria</taxon>
        <taxon>Pseudomonadati</taxon>
        <taxon>Myxococcota</taxon>
        <taxon>Myxococcia</taxon>
        <taxon>Myxococcales</taxon>
        <taxon>Cystobacterineae</taxon>
        <taxon>Myxococcaceae</taxon>
        <taxon>Corallococcus</taxon>
    </lineage>
</organism>
<dbReference type="SUPFAM" id="SSF56801">
    <property type="entry name" value="Acetyl-CoA synthetase-like"/>
    <property type="match status" value="1"/>
</dbReference>
<dbReference type="Pfam" id="PF00501">
    <property type="entry name" value="AMP-binding"/>
    <property type="match status" value="1"/>
</dbReference>
<dbReference type="PANTHER" id="PTHR45527">
    <property type="entry name" value="NONRIBOSOMAL PEPTIDE SYNTHETASE"/>
    <property type="match status" value="1"/>
</dbReference>